<gene>
    <name evidence="2" type="ORF">OKA04_19260</name>
</gene>
<protein>
    <submittedName>
        <fullName evidence="2">Beta-hydroxyacyl-ACP dehydratase</fullName>
    </submittedName>
</protein>
<dbReference type="Gene3D" id="3.10.129.10">
    <property type="entry name" value="Hotdog Thioesterase"/>
    <property type="match status" value="1"/>
</dbReference>
<dbReference type="SUPFAM" id="SSF54637">
    <property type="entry name" value="Thioesterase/thiol ester dehydrase-isomerase"/>
    <property type="match status" value="1"/>
</dbReference>
<evidence type="ECO:0000256" key="1">
    <source>
        <dbReference type="ARBA" id="ARBA00023239"/>
    </source>
</evidence>
<comment type="caution">
    <text evidence="2">The sequence shown here is derived from an EMBL/GenBank/DDBJ whole genome shotgun (WGS) entry which is preliminary data.</text>
</comment>
<dbReference type="PANTHER" id="PTHR30272">
    <property type="entry name" value="3-HYDROXYACYL-[ACYL-CARRIER-PROTEIN] DEHYDRATASE"/>
    <property type="match status" value="1"/>
</dbReference>
<accession>A0ABT3FTJ4</accession>
<dbReference type="Proteomes" id="UP001207930">
    <property type="component" value="Unassembled WGS sequence"/>
</dbReference>
<dbReference type="InterPro" id="IPR029069">
    <property type="entry name" value="HotDog_dom_sf"/>
</dbReference>
<sequence length="142" mass="14730">MHDPLAALPHGPEFRFVDALESLDPGRFATARYLVRGDEGFLAGHFPGNPLMPGVILIEAIAQLGGVVAQSDPAIPPLENLLLTGVRGAKILGAAKPGETLTLRAEVEGRLGGMIQISGEVSVGDRPLASAKVMLSGQESVS</sequence>
<keyword evidence="1" id="KW-0456">Lyase</keyword>
<keyword evidence="3" id="KW-1185">Reference proteome</keyword>
<evidence type="ECO:0000313" key="3">
    <source>
        <dbReference type="Proteomes" id="UP001207930"/>
    </source>
</evidence>
<evidence type="ECO:0000313" key="2">
    <source>
        <dbReference type="EMBL" id="MCW1886887.1"/>
    </source>
</evidence>
<dbReference type="RefSeq" id="WP_264502840.1">
    <property type="nucleotide sequence ID" value="NZ_JAPDDS010000012.1"/>
</dbReference>
<organism evidence="2 3">
    <name type="scientific">Luteolibacter flavescens</name>
    <dbReference type="NCBI Taxonomy" id="1859460"/>
    <lineage>
        <taxon>Bacteria</taxon>
        <taxon>Pseudomonadati</taxon>
        <taxon>Verrucomicrobiota</taxon>
        <taxon>Verrucomicrobiia</taxon>
        <taxon>Verrucomicrobiales</taxon>
        <taxon>Verrucomicrobiaceae</taxon>
        <taxon>Luteolibacter</taxon>
    </lineage>
</organism>
<name>A0ABT3FTJ4_9BACT</name>
<dbReference type="InterPro" id="IPR013114">
    <property type="entry name" value="FabA_FabZ"/>
</dbReference>
<proteinExistence type="predicted"/>
<reference evidence="2 3" key="1">
    <citation type="submission" date="2022-10" db="EMBL/GenBank/DDBJ databases">
        <title>Luteolibacter flavescens strain MCCC 1K03193, whole genome shotgun sequencing project.</title>
        <authorList>
            <person name="Zhao G."/>
            <person name="Shen L."/>
        </authorList>
    </citation>
    <scope>NUCLEOTIDE SEQUENCE [LARGE SCALE GENOMIC DNA]</scope>
    <source>
        <strain evidence="2 3">MCCC 1K03193</strain>
    </source>
</reference>
<dbReference type="Pfam" id="PF07977">
    <property type="entry name" value="FabA"/>
    <property type="match status" value="1"/>
</dbReference>
<dbReference type="CDD" id="cd01288">
    <property type="entry name" value="FabZ"/>
    <property type="match status" value="1"/>
</dbReference>
<dbReference type="PANTHER" id="PTHR30272:SF1">
    <property type="entry name" value="3-HYDROXYACYL-[ACYL-CARRIER-PROTEIN] DEHYDRATASE"/>
    <property type="match status" value="1"/>
</dbReference>
<dbReference type="EMBL" id="JAPDDS010000012">
    <property type="protein sequence ID" value="MCW1886887.1"/>
    <property type="molecule type" value="Genomic_DNA"/>
</dbReference>